<evidence type="ECO:0000313" key="2">
    <source>
        <dbReference type="EMBL" id="KKN36669.1"/>
    </source>
</evidence>
<proteinExistence type="predicted"/>
<gene>
    <name evidence="2" type="ORF">LCGC14_0771360</name>
</gene>
<dbReference type="Pfam" id="PF18287">
    <property type="entry name" value="Hfx_Cass5"/>
    <property type="match status" value="1"/>
</dbReference>
<name>A0A0F9Q2E3_9ZZZZ</name>
<evidence type="ECO:0000259" key="1">
    <source>
        <dbReference type="Pfam" id="PF18287"/>
    </source>
</evidence>
<sequence length="97" mass="11487">MDKDRIVKVEIDAAGSLHISPELKKFILIYRTATQVHWNTEKQTLYSPKPSDWSYSDWYNHILKVAKEECFCELYLTDETKWVNIPENLKNVITKVQ</sequence>
<reference evidence="2" key="1">
    <citation type="journal article" date="2015" name="Nature">
        <title>Complex archaea that bridge the gap between prokaryotes and eukaryotes.</title>
        <authorList>
            <person name="Spang A."/>
            <person name="Saw J.H."/>
            <person name="Jorgensen S.L."/>
            <person name="Zaremba-Niedzwiedzka K."/>
            <person name="Martijn J."/>
            <person name="Lind A.E."/>
            <person name="van Eijk R."/>
            <person name="Schleper C."/>
            <person name="Guy L."/>
            <person name="Ettema T.J."/>
        </authorList>
    </citation>
    <scope>NUCLEOTIDE SEQUENCE</scope>
</reference>
<accession>A0A0F9Q2E3</accession>
<dbReference type="Gene3D" id="2.20.20.40">
    <property type="entry name" value="Integron cassette protein"/>
    <property type="match status" value="1"/>
</dbReference>
<feature type="domain" description="Integron Cassette Protein Hfx-Cass5" evidence="1">
    <location>
        <begin position="4"/>
        <end position="72"/>
    </location>
</feature>
<organism evidence="2">
    <name type="scientific">marine sediment metagenome</name>
    <dbReference type="NCBI Taxonomy" id="412755"/>
    <lineage>
        <taxon>unclassified sequences</taxon>
        <taxon>metagenomes</taxon>
        <taxon>ecological metagenomes</taxon>
    </lineage>
</organism>
<dbReference type="InterPro" id="IPR041376">
    <property type="entry name" value="Hfx_Cass5"/>
</dbReference>
<dbReference type="Gene3D" id="1.20.5.1210">
    <property type="entry name" value="Integron cassette protein helical domain"/>
    <property type="match status" value="1"/>
</dbReference>
<comment type="caution">
    <text evidence="2">The sequence shown here is derived from an EMBL/GenBank/DDBJ whole genome shotgun (WGS) entry which is preliminary data.</text>
</comment>
<protein>
    <recommendedName>
        <fullName evidence="1">Integron Cassette Protein Hfx-Cass5 domain-containing protein</fullName>
    </recommendedName>
</protein>
<dbReference type="AlphaFoldDB" id="A0A0F9Q2E3"/>
<dbReference type="EMBL" id="LAZR01001951">
    <property type="protein sequence ID" value="KKN36669.1"/>
    <property type="molecule type" value="Genomic_DNA"/>
</dbReference>